<keyword evidence="2" id="KW-1185">Reference proteome</keyword>
<name>A0A158EBL4_9BURK</name>
<dbReference type="EMBL" id="FCOX02000060">
    <property type="protein sequence ID" value="SAL04238.1"/>
    <property type="molecule type" value="Genomic_DNA"/>
</dbReference>
<organism evidence="1 2">
    <name type="scientific">Caballeronia calidae</name>
    <dbReference type="NCBI Taxonomy" id="1777139"/>
    <lineage>
        <taxon>Bacteria</taxon>
        <taxon>Pseudomonadati</taxon>
        <taxon>Pseudomonadota</taxon>
        <taxon>Betaproteobacteria</taxon>
        <taxon>Burkholderiales</taxon>
        <taxon>Burkholderiaceae</taxon>
        <taxon>Caballeronia</taxon>
    </lineage>
</organism>
<protein>
    <submittedName>
        <fullName evidence="1">Uncharacterized protein</fullName>
    </submittedName>
</protein>
<accession>A0A158EBL4</accession>
<comment type="caution">
    <text evidence="1">The sequence shown here is derived from an EMBL/GenBank/DDBJ whole genome shotgun (WGS) entry which is preliminary data.</text>
</comment>
<evidence type="ECO:0000313" key="2">
    <source>
        <dbReference type="Proteomes" id="UP000071859"/>
    </source>
</evidence>
<evidence type="ECO:0000313" key="1">
    <source>
        <dbReference type="EMBL" id="SAL04238.1"/>
    </source>
</evidence>
<reference evidence="1" key="1">
    <citation type="submission" date="2016-01" db="EMBL/GenBank/DDBJ databases">
        <authorList>
            <person name="Peeters C."/>
        </authorList>
    </citation>
    <scope>NUCLEOTIDE SEQUENCE</scope>
    <source>
        <strain evidence="1">LMG 29321</strain>
    </source>
</reference>
<dbReference type="AlphaFoldDB" id="A0A158EBL4"/>
<dbReference type="Proteomes" id="UP000071859">
    <property type="component" value="Unassembled WGS sequence"/>
</dbReference>
<sequence length="109" mass="11764">MVALGGGIMEGHRIEDRQIAGIAERLPPGCIGDKEHGRGIVEDVGEALARIGRIERHIGAARLENGQQRDDQLVAAHQAQGHTGLRAHAQTDQVMRKPVGARIELRIGE</sequence>
<proteinExistence type="predicted"/>
<gene>
    <name evidence="1" type="ORF">AWB78_06867</name>
</gene>
<dbReference type="AntiFam" id="ANF00178">
    <property type="entry name" value="Shadow ORF (opposite dhbF)"/>
</dbReference>